<dbReference type="EMBL" id="QETB01000003">
    <property type="protein sequence ID" value="PWF26543.1"/>
    <property type="molecule type" value="Genomic_DNA"/>
</dbReference>
<gene>
    <name evidence="2" type="ORF">DD236_06755</name>
</gene>
<comment type="caution">
    <text evidence="2">The sequence shown here is derived from an EMBL/GenBank/DDBJ whole genome shotgun (WGS) entry which is preliminary data.</text>
</comment>
<evidence type="ECO:0000313" key="3">
    <source>
        <dbReference type="Proteomes" id="UP000245283"/>
    </source>
</evidence>
<evidence type="ECO:0000256" key="1">
    <source>
        <dbReference type="SAM" id="Phobius"/>
    </source>
</evidence>
<dbReference type="Proteomes" id="UP000245283">
    <property type="component" value="Unassembled WGS sequence"/>
</dbReference>
<feature type="transmembrane region" description="Helical" evidence="1">
    <location>
        <begin position="12"/>
        <end position="31"/>
    </location>
</feature>
<protein>
    <submittedName>
        <fullName evidence="2">Uncharacterized protein</fullName>
    </submittedName>
</protein>
<keyword evidence="1" id="KW-0472">Membrane</keyword>
<reference evidence="3" key="1">
    <citation type="submission" date="2018-05" db="EMBL/GenBank/DDBJ databases">
        <authorList>
            <person name="Li Y."/>
        </authorList>
    </citation>
    <scope>NUCLEOTIDE SEQUENCE [LARGE SCALE GENOMIC DNA]</scope>
    <source>
        <strain evidence="3">sk1b4</strain>
    </source>
</reference>
<proteinExistence type="predicted"/>
<sequence length="198" mass="22077">MEWVATNDQVIAGIAGIATVITALVAVFTLLRAGLDSAERTRPYVVVEYRIPEYSYRRLELVVRNAGPTAARKLLVAFDPPFENSDFVGDMAGYVARRYREPISTLAPGQALTSNLIADLDNEHENDVPEILKATVTYKSPWWRLGNYKDAFILQRFVYTEQTFTTSSKSVSGRLETVAKNIGGVQKELNGIMKKLSE</sequence>
<accession>A0A2V1KAP8</accession>
<keyword evidence="3" id="KW-1185">Reference proteome</keyword>
<keyword evidence="1" id="KW-0812">Transmembrane</keyword>
<organism evidence="2 3">
    <name type="scientific">Ancrocorticia populi</name>
    <dbReference type="NCBI Taxonomy" id="2175228"/>
    <lineage>
        <taxon>Bacteria</taxon>
        <taxon>Bacillati</taxon>
        <taxon>Actinomycetota</taxon>
        <taxon>Actinomycetes</taxon>
        <taxon>Actinomycetales</taxon>
        <taxon>Actinomycetaceae</taxon>
        <taxon>Ancrocorticia</taxon>
    </lineage>
</organism>
<evidence type="ECO:0000313" key="2">
    <source>
        <dbReference type="EMBL" id="PWF26543.1"/>
    </source>
</evidence>
<name>A0A2V1KAP8_9ACTO</name>
<dbReference type="AlphaFoldDB" id="A0A2V1KAP8"/>
<keyword evidence="1" id="KW-1133">Transmembrane helix</keyword>